<dbReference type="EMBL" id="JBCEZU010000078">
    <property type="protein sequence ID" value="KAK9532809.1"/>
    <property type="molecule type" value="Genomic_DNA"/>
</dbReference>
<sequence>MILGTPHRYKPAQTRQTQPGCPPLALGNSLTSPDSSQPCPARPPPAGSGRWCGVAVETSAGQTIGALCGPLELTGPELPLLCAALYTCR</sequence>
<feature type="region of interest" description="Disordered" evidence="1">
    <location>
        <begin position="1"/>
        <end position="50"/>
    </location>
</feature>
<evidence type="ECO:0000256" key="1">
    <source>
        <dbReference type="SAM" id="MobiDB-lite"/>
    </source>
</evidence>
<organism evidence="2 3">
    <name type="scientific">Zoarces viviparus</name>
    <name type="common">Viviparous eelpout</name>
    <name type="synonym">Blennius viviparus</name>
    <dbReference type="NCBI Taxonomy" id="48416"/>
    <lineage>
        <taxon>Eukaryota</taxon>
        <taxon>Metazoa</taxon>
        <taxon>Chordata</taxon>
        <taxon>Craniata</taxon>
        <taxon>Vertebrata</taxon>
        <taxon>Euteleostomi</taxon>
        <taxon>Actinopterygii</taxon>
        <taxon>Neopterygii</taxon>
        <taxon>Teleostei</taxon>
        <taxon>Neoteleostei</taxon>
        <taxon>Acanthomorphata</taxon>
        <taxon>Eupercaria</taxon>
        <taxon>Perciformes</taxon>
        <taxon>Cottioidei</taxon>
        <taxon>Zoarcales</taxon>
        <taxon>Zoarcidae</taxon>
        <taxon>Zoarcinae</taxon>
        <taxon>Zoarces</taxon>
    </lineage>
</organism>
<evidence type="ECO:0000313" key="3">
    <source>
        <dbReference type="Proteomes" id="UP001488805"/>
    </source>
</evidence>
<gene>
    <name evidence="2" type="ORF">VZT92_010176</name>
</gene>
<feature type="compositionally biased region" description="Polar residues" evidence="1">
    <location>
        <begin position="28"/>
        <end position="38"/>
    </location>
</feature>
<comment type="caution">
    <text evidence="2">The sequence shown here is derived from an EMBL/GenBank/DDBJ whole genome shotgun (WGS) entry which is preliminary data.</text>
</comment>
<proteinExistence type="predicted"/>
<name>A0AAW1FGS2_ZOAVI</name>
<dbReference type="Proteomes" id="UP001488805">
    <property type="component" value="Unassembled WGS sequence"/>
</dbReference>
<reference evidence="2 3" key="1">
    <citation type="journal article" date="2024" name="Genome Biol. Evol.">
        <title>Chromosome-level genome assembly of the viviparous eelpout Zoarces viviparus.</title>
        <authorList>
            <person name="Fuhrmann N."/>
            <person name="Brasseur M.V."/>
            <person name="Bakowski C.E."/>
            <person name="Podsiadlowski L."/>
            <person name="Prost S."/>
            <person name="Krehenwinkel H."/>
            <person name="Mayer C."/>
        </authorList>
    </citation>
    <scope>NUCLEOTIDE SEQUENCE [LARGE SCALE GENOMIC DNA]</scope>
    <source>
        <strain evidence="2">NO-MEL_2022_Ind0_liver</strain>
    </source>
</reference>
<accession>A0AAW1FGS2</accession>
<dbReference type="AlphaFoldDB" id="A0AAW1FGS2"/>
<keyword evidence="3" id="KW-1185">Reference proteome</keyword>
<protein>
    <submittedName>
        <fullName evidence="2">Uncharacterized protein</fullName>
    </submittedName>
</protein>
<evidence type="ECO:0000313" key="2">
    <source>
        <dbReference type="EMBL" id="KAK9532809.1"/>
    </source>
</evidence>